<feature type="region of interest" description="Disordered" evidence="1">
    <location>
        <begin position="302"/>
        <end position="367"/>
    </location>
</feature>
<dbReference type="NCBIfam" id="TIGR03523">
    <property type="entry name" value="GldN"/>
    <property type="match status" value="1"/>
</dbReference>
<organism evidence="3 4">
    <name type="scientific">Candidatus Barnesiella excrementipullorum</name>
    <dbReference type="NCBI Taxonomy" id="2838479"/>
    <lineage>
        <taxon>Bacteria</taxon>
        <taxon>Pseudomonadati</taxon>
        <taxon>Bacteroidota</taxon>
        <taxon>Bacteroidia</taxon>
        <taxon>Bacteroidales</taxon>
        <taxon>Barnesiellaceae</taxon>
        <taxon>Barnesiella</taxon>
    </lineage>
</organism>
<dbReference type="AlphaFoldDB" id="A0A9D1VSP1"/>
<sequence length="367" mass="42254">MKISQALIISALCVSFAAAPAGAQVVRRVDRDAAKTRDKDNGLTVRAQSLYEPNSPSEKDVPWLRVIYRQLDLTQSANLPLYYPEEPTEDLQNLFRIIMRLLANNQISAYEYLDGREIFTDTYKVNVRDMFDRFHILYTEQKGSTEKNPLFTVEESDVPCNEVLSYYIIENWVFDRRASKYKIEIEAICPVLHRSGDFGGEPVRYPMFWVQYNDLRPYMAQQYIMTGDANHVMQYNYDDYFKMGMYDGEIYKTRNLRNQSLMQLFPTDSLMKHAQDSIEQSLDTFGKQLWVLTPEEIEAAREAAAASDTTAVDDADKKASVKEKGDNKKKERSSRSSRSSSKKKPKAVKQKQSSGNSAPIRSVRRTK</sequence>
<evidence type="ECO:0000313" key="3">
    <source>
        <dbReference type="EMBL" id="HIX45942.1"/>
    </source>
</evidence>
<evidence type="ECO:0000256" key="1">
    <source>
        <dbReference type="SAM" id="MobiDB-lite"/>
    </source>
</evidence>
<dbReference type="Pfam" id="PF19841">
    <property type="entry name" value="GldN"/>
    <property type="match status" value="1"/>
</dbReference>
<feature type="signal peptide" evidence="2">
    <location>
        <begin position="1"/>
        <end position="23"/>
    </location>
</feature>
<accession>A0A9D1VSP1</accession>
<feature type="compositionally biased region" description="Low complexity" evidence="1">
    <location>
        <begin position="302"/>
        <end position="312"/>
    </location>
</feature>
<name>A0A9D1VSP1_9BACT</name>
<reference evidence="3" key="1">
    <citation type="journal article" date="2021" name="PeerJ">
        <title>Extensive microbial diversity within the chicken gut microbiome revealed by metagenomics and culture.</title>
        <authorList>
            <person name="Gilroy R."/>
            <person name="Ravi A."/>
            <person name="Getino M."/>
            <person name="Pursley I."/>
            <person name="Horton D.L."/>
            <person name="Alikhan N.F."/>
            <person name="Baker D."/>
            <person name="Gharbi K."/>
            <person name="Hall N."/>
            <person name="Watson M."/>
            <person name="Adriaenssens E.M."/>
            <person name="Foster-Nyarko E."/>
            <person name="Jarju S."/>
            <person name="Secka A."/>
            <person name="Antonio M."/>
            <person name="Oren A."/>
            <person name="Chaudhuri R.R."/>
            <person name="La Ragione R."/>
            <person name="Hildebrand F."/>
            <person name="Pallen M.J."/>
        </authorList>
    </citation>
    <scope>NUCLEOTIDE SEQUENCE</scope>
    <source>
        <strain evidence="3">ChiHjej12B11-16260</strain>
    </source>
</reference>
<evidence type="ECO:0000256" key="2">
    <source>
        <dbReference type="SAM" id="SignalP"/>
    </source>
</evidence>
<evidence type="ECO:0000313" key="4">
    <source>
        <dbReference type="Proteomes" id="UP000824246"/>
    </source>
</evidence>
<keyword evidence="2" id="KW-0732">Signal</keyword>
<reference evidence="3" key="2">
    <citation type="submission" date="2021-04" db="EMBL/GenBank/DDBJ databases">
        <authorList>
            <person name="Gilroy R."/>
        </authorList>
    </citation>
    <scope>NUCLEOTIDE SEQUENCE</scope>
    <source>
        <strain evidence="3">ChiHjej12B11-16260</strain>
    </source>
</reference>
<dbReference type="EMBL" id="DXFB01000179">
    <property type="protein sequence ID" value="HIX45942.1"/>
    <property type="molecule type" value="Genomic_DNA"/>
</dbReference>
<dbReference type="Proteomes" id="UP000824246">
    <property type="component" value="Unassembled WGS sequence"/>
</dbReference>
<dbReference type="InterPro" id="IPR019847">
    <property type="entry name" value="Gliding_motility_assoc_GldN"/>
</dbReference>
<feature type="compositionally biased region" description="Basic residues" evidence="1">
    <location>
        <begin position="340"/>
        <end position="349"/>
    </location>
</feature>
<comment type="caution">
    <text evidence="3">The sequence shown here is derived from an EMBL/GenBank/DDBJ whole genome shotgun (WGS) entry which is preliminary data.</text>
</comment>
<feature type="compositionally biased region" description="Basic and acidic residues" evidence="1">
    <location>
        <begin position="314"/>
        <end position="329"/>
    </location>
</feature>
<feature type="chain" id="PRO_5038427698" evidence="2">
    <location>
        <begin position="24"/>
        <end position="367"/>
    </location>
</feature>
<gene>
    <name evidence="3" type="primary">gldN</name>
    <name evidence="3" type="ORF">H9982_06950</name>
</gene>
<protein>
    <submittedName>
        <fullName evidence="3">Gliding motility protein GldN</fullName>
    </submittedName>
</protein>
<proteinExistence type="predicted"/>